<dbReference type="Proteomes" id="UP001148737">
    <property type="component" value="Unassembled WGS sequence"/>
</dbReference>
<comment type="caution">
    <text evidence="1">The sequence shown here is derived from an EMBL/GenBank/DDBJ whole genome shotgun (WGS) entry which is preliminary data.</text>
</comment>
<evidence type="ECO:0000313" key="1">
    <source>
        <dbReference type="EMBL" id="KAJ3497070.1"/>
    </source>
</evidence>
<gene>
    <name evidence="1" type="ORF">NLG97_g2175</name>
</gene>
<sequence>MNSSNISSIIKRPLPNAVTYDLTSRDCVTITLPPQSTWTSGLHWHQDHEEYLKVVQGSIHVVLGDEEFIVSATAAHQPEIKVPRYAWHSWRRAEADGDEVIVVERTDPVDLKKAVFFWNLNGVILDAPALDARLSMLPSRLRALVMDFWITLSLFVIFHHLDNFPVFVNVPALLDRFLPSLKTWHAASRAGKWLDWAVTRASLWLAACLGRILGVTPVQRRYTPASIYERWRNQDKLA</sequence>
<dbReference type="EMBL" id="JANAKD010000140">
    <property type="protein sequence ID" value="KAJ3497070.1"/>
    <property type="molecule type" value="Genomic_DNA"/>
</dbReference>
<keyword evidence="2" id="KW-1185">Reference proteome</keyword>
<organism evidence="1 2">
    <name type="scientific">Lecanicillium saksenae</name>
    <dbReference type="NCBI Taxonomy" id="468837"/>
    <lineage>
        <taxon>Eukaryota</taxon>
        <taxon>Fungi</taxon>
        <taxon>Dikarya</taxon>
        <taxon>Ascomycota</taxon>
        <taxon>Pezizomycotina</taxon>
        <taxon>Sordariomycetes</taxon>
        <taxon>Hypocreomycetidae</taxon>
        <taxon>Hypocreales</taxon>
        <taxon>Cordycipitaceae</taxon>
        <taxon>Lecanicillium</taxon>
    </lineage>
</organism>
<name>A0ACC1R3I1_9HYPO</name>
<proteinExistence type="predicted"/>
<evidence type="ECO:0000313" key="2">
    <source>
        <dbReference type="Proteomes" id="UP001148737"/>
    </source>
</evidence>
<reference evidence="1" key="1">
    <citation type="submission" date="2022-07" db="EMBL/GenBank/DDBJ databases">
        <title>Genome Sequence of Lecanicillium saksenae.</title>
        <authorList>
            <person name="Buettner E."/>
        </authorList>
    </citation>
    <scope>NUCLEOTIDE SEQUENCE</scope>
    <source>
        <strain evidence="1">VT-O1</strain>
    </source>
</reference>
<protein>
    <submittedName>
        <fullName evidence="1">Uncharacterized protein</fullName>
    </submittedName>
</protein>
<accession>A0ACC1R3I1</accession>